<accession>A0A517PW78</accession>
<keyword evidence="1" id="KW-0677">Repeat</keyword>
<dbReference type="InterPro" id="IPR013105">
    <property type="entry name" value="TPR_2"/>
</dbReference>
<proteinExistence type="predicted"/>
<dbReference type="AlphaFoldDB" id="A0A517PW78"/>
<evidence type="ECO:0000256" key="1">
    <source>
        <dbReference type="ARBA" id="ARBA00022737"/>
    </source>
</evidence>
<organism evidence="4 5">
    <name type="scientific">Gimesia chilikensis</name>
    <dbReference type="NCBI Taxonomy" id="2605989"/>
    <lineage>
        <taxon>Bacteria</taxon>
        <taxon>Pseudomonadati</taxon>
        <taxon>Planctomycetota</taxon>
        <taxon>Planctomycetia</taxon>
        <taxon>Planctomycetales</taxon>
        <taxon>Planctomycetaceae</taxon>
        <taxon>Gimesia</taxon>
    </lineage>
</organism>
<evidence type="ECO:0000313" key="4">
    <source>
        <dbReference type="EMBL" id="QDT23624.1"/>
    </source>
</evidence>
<name>A0A517PW78_9PLAN</name>
<dbReference type="PROSITE" id="PS50005">
    <property type="entry name" value="TPR"/>
    <property type="match status" value="1"/>
</dbReference>
<protein>
    <submittedName>
        <fullName evidence="4">Tetratricopeptide repeat protein</fullName>
    </submittedName>
</protein>
<feature type="repeat" description="TPR" evidence="3">
    <location>
        <begin position="69"/>
        <end position="102"/>
    </location>
</feature>
<dbReference type="EMBL" id="CP036266">
    <property type="protein sequence ID" value="QDT23624.1"/>
    <property type="molecule type" value="Genomic_DNA"/>
</dbReference>
<gene>
    <name evidence="4" type="ORF">HG66A1_54460</name>
</gene>
<dbReference type="SMART" id="SM00028">
    <property type="entry name" value="TPR"/>
    <property type="match status" value="1"/>
</dbReference>
<dbReference type="PROSITE" id="PS50293">
    <property type="entry name" value="TPR_REGION"/>
    <property type="match status" value="1"/>
</dbReference>
<keyword evidence="5" id="KW-1185">Reference proteome</keyword>
<dbReference type="SUPFAM" id="SSF48452">
    <property type="entry name" value="TPR-like"/>
    <property type="match status" value="1"/>
</dbReference>
<dbReference type="InterPro" id="IPR011990">
    <property type="entry name" value="TPR-like_helical_dom_sf"/>
</dbReference>
<evidence type="ECO:0000256" key="2">
    <source>
        <dbReference type="ARBA" id="ARBA00022803"/>
    </source>
</evidence>
<keyword evidence="2 3" id="KW-0802">TPR repeat</keyword>
<dbReference type="Pfam" id="PF07719">
    <property type="entry name" value="TPR_2"/>
    <property type="match status" value="1"/>
</dbReference>
<evidence type="ECO:0000313" key="5">
    <source>
        <dbReference type="Proteomes" id="UP000320421"/>
    </source>
</evidence>
<evidence type="ECO:0000256" key="3">
    <source>
        <dbReference type="PROSITE-ProRule" id="PRU00339"/>
    </source>
</evidence>
<dbReference type="RefSeq" id="WP_145191320.1">
    <property type="nucleotide sequence ID" value="NZ_CP036266.1"/>
</dbReference>
<dbReference type="OrthoDB" id="9807628at2"/>
<sequence length="195" mass="21913" precursor="true">MRVSLVLIVVLSWTGWWLTPDQRGQRLFQDKQYRQAAEAFTDPEWQGAAWYRAGEFEQAAQAFARGSSPEARFNAGNAWMLLGKYEQAIAEYERALKLRPGWKAAEENRALAEARAKLRETKGGDLGDQQEGADEVVFDLNKERGGQNTQIAGEQAASDNAVQAIWLRRVQTNPADFLRSKFAYQSALQQEGASE</sequence>
<dbReference type="InterPro" id="IPR019734">
    <property type="entry name" value="TPR_rpt"/>
</dbReference>
<dbReference type="Gene3D" id="1.25.40.10">
    <property type="entry name" value="Tetratricopeptide repeat domain"/>
    <property type="match status" value="1"/>
</dbReference>
<dbReference type="Proteomes" id="UP000320421">
    <property type="component" value="Chromosome"/>
</dbReference>
<reference evidence="4 5" key="1">
    <citation type="submission" date="2019-02" db="EMBL/GenBank/DDBJ databases">
        <title>Deep-cultivation of Planctomycetes and their phenomic and genomic characterization uncovers novel biology.</title>
        <authorList>
            <person name="Wiegand S."/>
            <person name="Jogler M."/>
            <person name="Boedeker C."/>
            <person name="Pinto D."/>
            <person name="Vollmers J."/>
            <person name="Rivas-Marin E."/>
            <person name="Kohn T."/>
            <person name="Peeters S.H."/>
            <person name="Heuer A."/>
            <person name="Rast P."/>
            <person name="Oberbeckmann S."/>
            <person name="Bunk B."/>
            <person name="Jeske O."/>
            <person name="Meyerdierks A."/>
            <person name="Storesund J.E."/>
            <person name="Kallscheuer N."/>
            <person name="Luecker S."/>
            <person name="Lage O.M."/>
            <person name="Pohl T."/>
            <person name="Merkel B.J."/>
            <person name="Hornburger P."/>
            <person name="Mueller R.-W."/>
            <person name="Bruemmer F."/>
            <person name="Labrenz M."/>
            <person name="Spormann A.M."/>
            <person name="Op den Camp H."/>
            <person name="Overmann J."/>
            <person name="Amann R."/>
            <person name="Jetten M.S.M."/>
            <person name="Mascher T."/>
            <person name="Medema M.H."/>
            <person name="Devos D.P."/>
            <person name="Kaster A.-K."/>
            <person name="Ovreas L."/>
            <person name="Rohde M."/>
            <person name="Galperin M.Y."/>
            <person name="Jogler C."/>
        </authorList>
    </citation>
    <scope>NUCLEOTIDE SEQUENCE [LARGE SCALE GENOMIC DNA]</scope>
    <source>
        <strain evidence="4 5">HG66A1</strain>
    </source>
</reference>